<sequence length="127" mass="14540">MFRQFHSSNMFPRISRLFFSPIQILRTPHSIRYFCTKTYTDGEKSIINILKQKFPVASQIEVADISGGCGAMYEIFIESEDFQGKNMLTQHRMVNKALADEIKDMHGLRISTQAPAISESNIPSKKH</sequence>
<comment type="similarity">
    <text evidence="1 2">Belongs to the BolA/IbaG family.</text>
</comment>
<organism evidence="3">
    <name type="scientific">Octopus bimaculoides</name>
    <name type="common">California two-spotted octopus</name>
    <dbReference type="NCBI Taxonomy" id="37653"/>
    <lineage>
        <taxon>Eukaryota</taxon>
        <taxon>Metazoa</taxon>
        <taxon>Spiralia</taxon>
        <taxon>Lophotrochozoa</taxon>
        <taxon>Mollusca</taxon>
        <taxon>Cephalopoda</taxon>
        <taxon>Coleoidea</taxon>
        <taxon>Octopodiformes</taxon>
        <taxon>Octopoda</taxon>
        <taxon>Incirrata</taxon>
        <taxon>Octopodidae</taxon>
        <taxon>Octopus</taxon>
    </lineage>
</organism>
<dbReference type="PANTHER" id="PTHR46188">
    <property type="entry name" value="BOLA-LIKE PROTEIN 3"/>
    <property type="match status" value="1"/>
</dbReference>
<dbReference type="InterPro" id="IPR052275">
    <property type="entry name" value="Mt_Fe-S_assembly_factor"/>
</dbReference>
<dbReference type="InterPro" id="IPR002634">
    <property type="entry name" value="BolA"/>
</dbReference>
<dbReference type="InterPro" id="IPR036065">
    <property type="entry name" value="BolA-like_sf"/>
</dbReference>
<dbReference type="GO" id="GO:0005759">
    <property type="term" value="C:mitochondrial matrix"/>
    <property type="evidence" value="ECO:0007669"/>
    <property type="project" value="TreeGrafter"/>
</dbReference>
<dbReference type="KEGG" id="obi:106871621"/>
<accession>A0A0L8HD53</accession>
<evidence type="ECO:0000313" key="3">
    <source>
        <dbReference type="EMBL" id="KOF86675.1"/>
    </source>
</evidence>
<evidence type="ECO:0008006" key="4">
    <source>
        <dbReference type="Google" id="ProtNLM"/>
    </source>
</evidence>
<proteinExistence type="inferred from homology"/>
<dbReference type="PANTHER" id="PTHR46188:SF1">
    <property type="entry name" value="BOLA-LIKE PROTEIN 3"/>
    <property type="match status" value="1"/>
</dbReference>
<gene>
    <name evidence="3" type="ORF">OCBIM_22018086mg</name>
</gene>
<dbReference type="EMBL" id="KQ418571">
    <property type="protein sequence ID" value="KOF86675.1"/>
    <property type="molecule type" value="Genomic_DNA"/>
</dbReference>
<dbReference type="AlphaFoldDB" id="A0A0L8HD53"/>
<evidence type="ECO:0000256" key="2">
    <source>
        <dbReference type="RuleBase" id="RU003860"/>
    </source>
</evidence>
<dbReference type="OrthoDB" id="203381at2759"/>
<protein>
    <recommendedName>
        <fullName evidence="4">BolA-like protein 3</fullName>
    </recommendedName>
</protein>
<reference evidence="3" key="1">
    <citation type="submission" date="2015-07" db="EMBL/GenBank/DDBJ databases">
        <title>MeaNS - Measles Nucleotide Surveillance Program.</title>
        <authorList>
            <person name="Tran T."/>
            <person name="Druce J."/>
        </authorList>
    </citation>
    <scope>NUCLEOTIDE SEQUENCE</scope>
    <source>
        <strain evidence="3">UCB-OBI-ISO-001</strain>
        <tissue evidence="3">Gonad</tissue>
    </source>
</reference>
<evidence type="ECO:0000256" key="1">
    <source>
        <dbReference type="ARBA" id="ARBA00005578"/>
    </source>
</evidence>
<dbReference type="Pfam" id="PF01722">
    <property type="entry name" value="BolA"/>
    <property type="match status" value="1"/>
</dbReference>
<dbReference type="SUPFAM" id="SSF82657">
    <property type="entry name" value="BolA-like"/>
    <property type="match status" value="1"/>
</dbReference>
<name>A0A0L8HD53_OCTBM</name>
<dbReference type="Gene3D" id="3.30.300.90">
    <property type="entry name" value="BolA-like"/>
    <property type="match status" value="1"/>
</dbReference>